<proteinExistence type="predicted"/>
<feature type="compositionally biased region" description="Low complexity" evidence="1">
    <location>
        <begin position="165"/>
        <end position="176"/>
    </location>
</feature>
<protein>
    <submittedName>
        <fullName evidence="2">Uncharacterized protein</fullName>
    </submittedName>
</protein>
<reference evidence="2 3" key="1">
    <citation type="journal article" date="2024" name="J Genomics">
        <title>Draft genome sequencing and assembly of Favolaschia claudopus CIRM-BRFM 2984 isolated from oak limbs.</title>
        <authorList>
            <person name="Navarro D."/>
            <person name="Drula E."/>
            <person name="Chaduli D."/>
            <person name="Cazenave R."/>
            <person name="Ahrendt S."/>
            <person name="Wang J."/>
            <person name="Lipzen A."/>
            <person name="Daum C."/>
            <person name="Barry K."/>
            <person name="Grigoriev I.V."/>
            <person name="Favel A."/>
            <person name="Rosso M.N."/>
            <person name="Martin F."/>
        </authorList>
    </citation>
    <scope>NUCLEOTIDE SEQUENCE [LARGE SCALE GENOMIC DNA]</scope>
    <source>
        <strain evidence="2 3">CIRM-BRFM 2984</strain>
    </source>
</reference>
<feature type="region of interest" description="Disordered" evidence="1">
    <location>
        <begin position="1"/>
        <end position="196"/>
    </location>
</feature>
<comment type="caution">
    <text evidence="2">The sequence shown here is derived from an EMBL/GenBank/DDBJ whole genome shotgun (WGS) entry which is preliminary data.</text>
</comment>
<dbReference type="EMBL" id="JAWWNJ010000038">
    <property type="protein sequence ID" value="KAK7021602.1"/>
    <property type="molecule type" value="Genomic_DNA"/>
</dbReference>
<name>A0AAW0B8D8_9AGAR</name>
<keyword evidence="3" id="KW-1185">Reference proteome</keyword>
<feature type="compositionally biased region" description="Polar residues" evidence="1">
    <location>
        <begin position="57"/>
        <end position="66"/>
    </location>
</feature>
<sequence length="542" mass="58549">MKDPVFDASNPNPTIDRAASTRRNSNKDSGESRALQASKPPPGSFKSARPAPGVVTKPSTALVSKDSQPPAATSRPSSTASLVNSPTTASAARSVLAPPPRPPAFGSAEPRMPSHMKETGRRGPAPINLNIESDSPTSFENVSTPVDETAHSRSSAQGSVDRSNRSSTRSSRSRSSGAISYASPTPSGKGDGKSESITAALARRHPEPTEVEMEYPRLLQGPGKTIDIYEEPLEASVRRYHGSWDLSDGTEDPLAIFGAEGGELPGIDPARTLALRDAVIRYAKKHRSFEDELPGTIVTVLKIDAGAVGLRTLEEEETQKRIYSLGLEELAKAAHAVLAVQQILEALTVFLQKDPKRSFTLDPGFGFLRLMERSEQAAEVRFALSTIQRRLHGANTHIMKYFYGIRETLTGDAPSEQLSSVDSTITEVREEFGTQHPSKELRRLMMRPDYYKDAGIIDKEARTAMILELQEVPRKKYYHTKDAQGIPTIKENDDPGSSAVPTAAVPLPGTPGVFGVRFAPPVSPHPKISAVTSLPGHGNIRN</sequence>
<evidence type="ECO:0000313" key="2">
    <source>
        <dbReference type="EMBL" id="KAK7021602.1"/>
    </source>
</evidence>
<dbReference type="Proteomes" id="UP001362999">
    <property type="component" value="Unassembled WGS sequence"/>
</dbReference>
<feature type="compositionally biased region" description="Polar residues" evidence="1">
    <location>
        <begin position="82"/>
        <end position="91"/>
    </location>
</feature>
<feature type="compositionally biased region" description="Polar residues" evidence="1">
    <location>
        <begin position="130"/>
        <end position="161"/>
    </location>
</feature>
<feature type="non-terminal residue" evidence="2">
    <location>
        <position position="542"/>
    </location>
</feature>
<organism evidence="2 3">
    <name type="scientific">Favolaschia claudopus</name>
    <dbReference type="NCBI Taxonomy" id="2862362"/>
    <lineage>
        <taxon>Eukaryota</taxon>
        <taxon>Fungi</taxon>
        <taxon>Dikarya</taxon>
        <taxon>Basidiomycota</taxon>
        <taxon>Agaricomycotina</taxon>
        <taxon>Agaricomycetes</taxon>
        <taxon>Agaricomycetidae</taxon>
        <taxon>Agaricales</taxon>
        <taxon>Marasmiineae</taxon>
        <taxon>Mycenaceae</taxon>
        <taxon>Favolaschia</taxon>
    </lineage>
</organism>
<feature type="compositionally biased region" description="Low complexity" evidence="1">
    <location>
        <begin position="67"/>
        <end position="81"/>
    </location>
</feature>
<evidence type="ECO:0000256" key="1">
    <source>
        <dbReference type="SAM" id="MobiDB-lite"/>
    </source>
</evidence>
<dbReference type="AlphaFoldDB" id="A0AAW0B8D8"/>
<evidence type="ECO:0000313" key="3">
    <source>
        <dbReference type="Proteomes" id="UP001362999"/>
    </source>
</evidence>
<gene>
    <name evidence="2" type="ORF">R3P38DRAFT_2533626</name>
</gene>
<accession>A0AAW0B8D8</accession>